<name>B3ESS2_AMOA5</name>
<dbReference type="GO" id="GO:0015074">
    <property type="term" value="P:DNA integration"/>
    <property type="evidence" value="ECO:0007669"/>
    <property type="project" value="InterPro"/>
</dbReference>
<dbReference type="Proteomes" id="UP000001227">
    <property type="component" value="Chromosome"/>
</dbReference>
<proteinExistence type="predicted"/>
<feature type="domain" description="Integrase catalytic" evidence="1">
    <location>
        <begin position="115"/>
        <end position="283"/>
    </location>
</feature>
<evidence type="ECO:0000313" key="2">
    <source>
        <dbReference type="EMBL" id="ACE06274.1"/>
    </source>
</evidence>
<dbReference type="AlphaFoldDB" id="B3ESS2"/>
<reference evidence="2 3" key="1">
    <citation type="journal article" date="2010" name="J. Bacteriol.">
        <title>The genome of the amoeba symbiont 'Candidatus Amoebophilus asiaticus' reveals common mechanisms for host cell interaction among amoeba-associated bacteria.</title>
        <authorList>
            <person name="Schmitz-Esser S."/>
            <person name="Tischler P."/>
            <person name="Arnold R."/>
            <person name="Montanaro J."/>
            <person name="Wagner M."/>
            <person name="Rattei T."/>
            <person name="Horn M."/>
        </authorList>
    </citation>
    <scope>NUCLEOTIDE SEQUENCE [LARGE SCALE GENOMIC DNA]</scope>
    <source>
        <strain evidence="2 3">5a2</strain>
    </source>
</reference>
<sequence>MKDKFKHIKLAEVCAWFGISRQAYYEHMWEVETTSQKETLIIEQIKKIRGEHPSMGGRKLHLKLQDFIELHHIKLGRDKLFDLLARHYLLVRKRKRHIKTTQSLHRFKKCPNQIKGFCPSSVNQLWVSDITYWEVEGKCWYISLVTDAYSHKIVGYHLGESLQTKESIQALRMALCSLKGPQSHAKLIYHIDRVTQYCSTSYVKLLESCQIQISMTSSGAPLENAIAERVNGIIKEEYLAYCYVCSIQEVKQALVKAVELYNYSRPHMSIGNLTPSQIHHAKATIKTEKLWKNYYQKNLALVNSLQD</sequence>
<dbReference type="HOGENOM" id="CLU_027402_4_2_10"/>
<dbReference type="STRING" id="452471.Aasi_0907"/>
<evidence type="ECO:0000259" key="1">
    <source>
        <dbReference type="PROSITE" id="PS50994"/>
    </source>
</evidence>
<dbReference type="PROSITE" id="PS50994">
    <property type="entry name" value="INTEGRASE"/>
    <property type="match status" value="1"/>
</dbReference>
<protein>
    <recommendedName>
        <fullName evidence="1">Integrase catalytic domain-containing protein</fullName>
    </recommendedName>
</protein>
<dbReference type="InterPro" id="IPR050900">
    <property type="entry name" value="Transposase_IS3/IS150/IS904"/>
</dbReference>
<dbReference type="InterPro" id="IPR048020">
    <property type="entry name" value="Transpos_IS3"/>
</dbReference>
<dbReference type="RefSeq" id="WP_012473037.1">
    <property type="nucleotide sequence ID" value="NC_010830.1"/>
</dbReference>
<dbReference type="InterPro" id="IPR012337">
    <property type="entry name" value="RNaseH-like_sf"/>
</dbReference>
<accession>B3ESS2</accession>
<dbReference type="InterPro" id="IPR036397">
    <property type="entry name" value="RNaseH_sf"/>
</dbReference>
<evidence type="ECO:0000313" key="3">
    <source>
        <dbReference type="Proteomes" id="UP000001227"/>
    </source>
</evidence>
<dbReference type="PANTHER" id="PTHR46889">
    <property type="entry name" value="TRANSPOSASE INSF FOR INSERTION SEQUENCE IS3B-RELATED"/>
    <property type="match status" value="1"/>
</dbReference>
<dbReference type="Pfam" id="PF00665">
    <property type="entry name" value="rve"/>
    <property type="match status" value="1"/>
</dbReference>
<dbReference type="OrthoDB" id="936265at2"/>
<dbReference type="KEGG" id="aas:Aasi_0907"/>
<dbReference type="PANTHER" id="PTHR46889:SF5">
    <property type="entry name" value="INTEGRASE PROTEIN"/>
    <property type="match status" value="1"/>
</dbReference>
<organism evidence="2 3">
    <name type="scientific">Amoebophilus asiaticus (strain 5a2)</name>
    <dbReference type="NCBI Taxonomy" id="452471"/>
    <lineage>
        <taxon>Bacteria</taxon>
        <taxon>Pseudomonadati</taxon>
        <taxon>Bacteroidota</taxon>
        <taxon>Cytophagia</taxon>
        <taxon>Cytophagales</taxon>
        <taxon>Amoebophilaceae</taxon>
        <taxon>Candidatus Amoebophilus</taxon>
    </lineage>
</organism>
<dbReference type="NCBIfam" id="NF033516">
    <property type="entry name" value="transpos_IS3"/>
    <property type="match status" value="1"/>
</dbReference>
<dbReference type="SUPFAM" id="SSF53098">
    <property type="entry name" value="Ribonuclease H-like"/>
    <property type="match status" value="1"/>
</dbReference>
<dbReference type="EMBL" id="CP001102">
    <property type="protein sequence ID" value="ACE06274.1"/>
    <property type="molecule type" value="Genomic_DNA"/>
</dbReference>
<dbReference type="GO" id="GO:0003676">
    <property type="term" value="F:nucleic acid binding"/>
    <property type="evidence" value="ECO:0007669"/>
    <property type="project" value="InterPro"/>
</dbReference>
<dbReference type="Gene3D" id="3.30.420.10">
    <property type="entry name" value="Ribonuclease H-like superfamily/Ribonuclease H"/>
    <property type="match status" value="1"/>
</dbReference>
<dbReference type="eggNOG" id="COG2801">
    <property type="taxonomic scope" value="Bacteria"/>
</dbReference>
<dbReference type="InterPro" id="IPR001584">
    <property type="entry name" value="Integrase_cat-core"/>
</dbReference>
<gene>
    <name evidence="2" type="ordered locus">Aasi_0907</name>
</gene>
<keyword evidence="3" id="KW-1185">Reference proteome</keyword>